<reference evidence="1 2" key="1">
    <citation type="submission" date="2024-02" db="EMBL/GenBank/DDBJ databases">
        <authorList>
            <person name="Chen Y."/>
            <person name="Shah S."/>
            <person name="Dougan E. K."/>
            <person name="Thang M."/>
            <person name="Chan C."/>
        </authorList>
    </citation>
    <scope>NUCLEOTIDE SEQUENCE [LARGE SCALE GENOMIC DNA]</scope>
</reference>
<dbReference type="Proteomes" id="UP001642484">
    <property type="component" value="Unassembled WGS sequence"/>
</dbReference>
<protein>
    <submittedName>
        <fullName evidence="1">Uncharacterized protein</fullName>
    </submittedName>
</protein>
<evidence type="ECO:0000313" key="2">
    <source>
        <dbReference type="Proteomes" id="UP001642484"/>
    </source>
</evidence>
<sequence>EPFNSKACEIALRKEGTYRCGINLLWIDPFASITPAVPLDHSRVVELGQFAYPDGKTPRHLQENFHVATDAADVDLLGKRGKWRGISPEEMQHSLIFALAKCIEDKVLCDMIENGQLDKDTISKGYLQGSGTSASLVELLKLKRSTVQHFLQVELPRNQFDTEDLKMIYEKIMTVKNYRKYVNPSKTTDSSILAEVQWMSSLKGSSLLVLRLMEDDIDLLYSVTLNGPLVVLLKKGKGVSPLELLDIETFNVRWQPCLAAKNNELAAEKALYQQDGKNAKEDVCTQIAEGSLAPQPSKYPKGSREHFVATAAEQVQIYVSLVPEPATMAGVAKVVKESHVAQHLGAQGKGCIMIHFDAQLFGESLKRPDRRFPPLSPALVKKLVHGALKGRGCSPNSKVGDDHYDKPLDGDYVFLNDGGRNVLESLLSPFKAKETGKASIAHYLDTTEITLCLSQDQLCVIELKLD</sequence>
<evidence type="ECO:0000313" key="1">
    <source>
        <dbReference type="EMBL" id="CAK8994869.1"/>
    </source>
</evidence>
<feature type="non-terminal residue" evidence="1">
    <location>
        <position position="1"/>
    </location>
</feature>
<dbReference type="EMBL" id="CAXAMN010001520">
    <property type="protein sequence ID" value="CAK8994869.1"/>
    <property type="molecule type" value="Genomic_DNA"/>
</dbReference>
<comment type="caution">
    <text evidence="1">The sequence shown here is derived from an EMBL/GenBank/DDBJ whole genome shotgun (WGS) entry which is preliminary data.</text>
</comment>
<organism evidence="1 2">
    <name type="scientific">Durusdinium trenchii</name>
    <dbReference type="NCBI Taxonomy" id="1381693"/>
    <lineage>
        <taxon>Eukaryota</taxon>
        <taxon>Sar</taxon>
        <taxon>Alveolata</taxon>
        <taxon>Dinophyceae</taxon>
        <taxon>Suessiales</taxon>
        <taxon>Symbiodiniaceae</taxon>
        <taxon>Durusdinium</taxon>
    </lineage>
</organism>
<gene>
    <name evidence="1" type="ORF">CCMP2556_LOCUS3821</name>
</gene>
<keyword evidence="2" id="KW-1185">Reference proteome</keyword>
<accession>A0ABP0I0T6</accession>
<proteinExistence type="predicted"/>
<name>A0ABP0I0T6_9DINO</name>